<feature type="transmembrane region" description="Helical" evidence="2">
    <location>
        <begin position="254"/>
        <end position="271"/>
    </location>
</feature>
<dbReference type="InterPro" id="IPR037997">
    <property type="entry name" value="Dgk1-like"/>
</dbReference>
<keyword evidence="2" id="KW-1133">Transmembrane helix</keyword>
<dbReference type="GO" id="GO:0005789">
    <property type="term" value="C:endoplasmic reticulum membrane"/>
    <property type="evidence" value="ECO:0007669"/>
    <property type="project" value="TreeGrafter"/>
</dbReference>
<gene>
    <name evidence="3" type="primary">DGK1</name>
    <name evidence="3" type="ORF">DEBR0S2_06392G</name>
</gene>
<dbReference type="PANTHER" id="PTHR31303:SF1">
    <property type="entry name" value="CTP-DEPENDENT DIACYLGLYCEROL KINASE 1"/>
    <property type="match status" value="1"/>
</dbReference>
<evidence type="ECO:0000256" key="2">
    <source>
        <dbReference type="SAM" id="Phobius"/>
    </source>
</evidence>
<keyword evidence="2" id="KW-0812">Transmembrane</keyword>
<accession>A0A7D9H391</accession>
<dbReference type="GO" id="GO:0006654">
    <property type="term" value="P:phosphatidic acid biosynthetic process"/>
    <property type="evidence" value="ECO:0007669"/>
    <property type="project" value="TreeGrafter"/>
</dbReference>
<keyword evidence="2" id="KW-0472">Membrane</keyword>
<feature type="compositionally biased region" description="Acidic residues" evidence="1">
    <location>
        <begin position="30"/>
        <end position="40"/>
    </location>
</feature>
<dbReference type="Proteomes" id="UP000478008">
    <property type="component" value="Unassembled WGS sequence"/>
</dbReference>
<name>A0A7D9H391_DEKBR</name>
<keyword evidence="4" id="KW-1185">Reference proteome</keyword>
<evidence type="ECO:0000256" key="1">
    <source>
        <dbReference type="SAM" id="MobiDB-lite"/>
    </source>
</evidence>
<feature type="transmembrane region" description="Helical" evidence="2">
    <location>
        <begin position="283"/>
        <end position="307"/>
    </location>
</feature>
<feature type="transmembrane region" description="Helical" evidence="2">
    <location>
        <begin position="127"/>
        <end position="144"/>
    </location>
</feature>
<protein>
    <submittedName>
        <fullName evidence="3">DEBR0S2_06392g1_1</fullName>
    </submittedName>
</protein>
<feature type="transmembrane region" description="Helical" evidence="2">
    <location>
        <begin position="150"/>
        <end position="167"/>
    </location>
</feature>
<dbReference type="GO" id="GO:0004143">
    <property type="term" value="F:ATP-dependent diacylglycerol kinase activity"/>
    <property type="evidence" value="ECO:0007669"/>
    <property type="project" value="InterPro"/>
</dbReference>
<proteinExistence type="predicted"/>
<reference evidence="3 4" key="1">
    <citation type="submission" date="2019-07" db="EMBL/GenBank/DDBJ databases">
        <authorList>
            <person name="Friedrich A."/>
            <person name="Schacherer J."/>
        </authorList>
    </citation>
    <scope>NUCLEOTIDE SEQUENCE [LARGE SCALE GENOMIC DNA]</scope>
</reference>
<dbReference type="EMBL" id="CABFWN010000002">
    <property type="protein sequence ID" value="VUG17405.1"/>
    <property type="molecule type" value="Genomic_DNA"/>
</dbReference>
<evidence type="ECO:0000313" key="3">
    <source>
        <dbReference type="EMBL" id="VUG17405.1"/>
    </source>
</evidence>
<organism evidence="3 4">
    <name type="scientific">Dekkera bruxellensis</name>
    <name type="common">Brettanomyces custersii</name>
    <dbReference type="NCBI Taxonomy" id="5007"/>
    <lineage>
        <taxon>Eukaryota</taxon>
        <taxon>Fungi</taxon>
        <taxon>Dikarya</taxon>
        <taxon>Ascomycota</taxon>
        <taxon>Saccharomycotina</taxon>
        <taxon>Pichiomycetes</taxon>
        <taxon>Pichiales</taxon>
        <taxon>Pichiaceae</taxon>
        <taxon>Brettanomyces</taxon>
    </lineage>
</organism>
<sequence>MASGVNTSGANAHEPESSPRKTSISLSQIIDEENYDESADPDYTLNKDTILEEDEYEADDDLLSDISETHITDDDTSTFSEGDGKKETLEVPVSSTEMSTSRSSLEMIEETHKKFKRFIHEQEIPRKLLHVSIGFFTLYLFTLGHQTREILLPLGAAGLAIFSFDLLRFRWKAFNKAYCAVVGFMMREGEVNSINGVIWYILGCYFSLKFAHKDVAVMSILLLSWCDTAASTIGRKFGYLTPKIARGKSLAGSFGAFVMGVFACYFFYGYLAPKYPEYSQDFFWTAATSYLSLHALAILCGFIAALSEGIDIMELDDNLTIPVLSSLFLDVAIKIARKPLGKSL</sequence>
<feature type="region of interest" description="Disordered" evidence="1">
    <location>
        <begin position="1"/>
        <end position="44"/>
    </location>
</feature>
<evidence type="ECO:0000313" key="4">
    <source>
        <dbReference type="Proteomes" id="UP000478008"/>
    </source>
</evidence>
<dbReference type="PANTHER" id="PTHR31303">
    <property type="entry name" value="CTP-DEPENDENT DIACYLGLYCEROL KINASE 1"/>
    <property type="match status" value="1"/>
</dbReference>
<feature type="compositionally biased region" description="Polar residues" evidence="1">
    <location>
        <begin position="1"/>
        <end position="10"/>
    </location>
</feature>
<dbReference type="AlphaFoldDB" id="A0A7D9H391"/>